<keyword evidence="6" id="KW-0175">Coiled coil</keyword>
<evidence type="ECO:0000313" key="9">
    <source>
        <dbReference type="EMBL" id="OGF99965.1"/>
    </source>
</evidence>
<feature type="domain" description="RNA polymerase sigma-70" evidence="8">
    <location>
        <begin position="512"/>
        <end position="538"/>
    </location>
</feature>
<dbReference type="PROSITE" id="PS00716">
    <property type="entry name" value="SIGMA70_2"/>
    <property type="match status" value="1"/>
</dbReference>
<dbReference type="InterPro" id="IPR013325">
    <property type="entry name" value="RNA_pol_sigma_r2"/>
</dbReference>
<evidence type="ECO:0000256" key="1">
    <source>
        <dbReference type="ARBA" id="ARBA00007788"/>
    </source>
</evidence>
<dbReference type="Gene3D" id="1.10.601.10">
    <property type="entry name" value="RNA Polymerase Primary Sigma Factor"/>
    <property type="match status" value="1"/>
</dbReference>
<dbReference type="Pfam" id="PF04539">
    <property type="entry name" value="Sigma70_r3"/>
    <property type="match status" value="1"/>
</dbReference>
<dbReference type="InterPro" id="IPR013324">
    <property type="entry name" value="RNA_pol_sigma_r3/r4-like"/>
</dbReference>
<dbReference type="PANTHER" id="PTHR30603:SF60">
    <property type="entry name" value="RNA POLYMERASE SIGMA FACTOR RPOD"/>
    <property type="match status" value="1"/>
</dbReference>
<sequence length="554" mass="63569">MARSASSIESPKKVGDPAAIQPPFPAPPELGGLEGLDELYAQGKLRTRKRLLRKKESDSLAGVSDDPVRLYLREMGRVPLLDRQSEIALAQVIDRGKRRIKSAVFDCQLAQRLLLEEKERIEQDNLAIEDFVDSDLSDWKGCWLGQREKQRVMRRLVQAEAGFAEVNRLLRELESAGEGDRKRLKTELAAGRRSLKSIFIRLPLNYLQVQRLTDSIHDISAEMEDLARRLNYMDRIINRVEKAQEPFSAAKIRTYLARKAGMGYFGDARAEDLRQYRGEIQARLARMENEYDMSQKEFIRLGRRLNKFSEAVNEAKQLLIKSNVRLVISVAKRYVNRGLEFLDLIQEGNKGLMRATDKFDHRKGYKFSTYATWWIRQAITRAIAEQARVIRVPVHMIETLNKVNRISWKLVQEYGCEPKPELISARLGLAVEKVREVMKISQETISLNDFIKDSEDSSIEDLIEDTQADSPAKSAAFSLLRDQISSALNTLTAREEKVIRLRFGIDDGCPRTLEEVGAIFNVTRERVRQIEAKALSKLRHPSRSGILRKYMFFS</sequence>
<dbReference type="Pfam" id="PF00140">
    <property type="entry name" value="Sigma70_r1_2"/>
    <property type="match status" value="1"/>
</dbReference>
<dbReference type="SUPFAM" id="SSF88659">
    <property type="entry name" value="Sigma3 and sigma4 domains of RNA polymerase sigma factors"/>
    <property type="match status" value="2"/>
</dbReference>
<dbReference type="GO" id="GO:0006352">
    <property type="term" value="P:DNA-templated transcription initiation"/>
    <property type="evidence" value="ECO:0007669"/>
    <property type="project" value="InterPro"/>
</dbReference>
<dbReference type="FunFam" id="1.10.601.10:FF:000001">
    <property type="entry name" value="RNA polymerase sigma factor SigA"/>
    <property type="match status" value="1"/>
</dbReference>
<evidence type="ECO:0000259" key="8">
    <source>
        <dbReference type="PROSITE" id="PS00716"/>
    </source>
</evidence>
<keyword evidence="5" id="KW-0804">Transcription</keyword>
<evidence type="ECO:0000256" key="5">
    <source>
        <dbReference type="ARBA" id="ARBA00023163"/>
    </source>
</evidence>
<dbReference type="Gene3D" id="1.10.10.10">
    <property type="entry name" value="Winged helix-like DNA-binding domain superfamily/Winged helix DNA-binding domain"/>
    <property type="match status" value="2"/>
</dbReference>
<dbReference type="Proteomes" id="UP000176992">
    <property type="component" value="Unassembled WGS sequence"/>
</dbReference>
<dbReference type="InterPro" id="IPR014284">
    <property type="entry name" value="RNA_pol_sigma-70_dom"/>
</dbReference>
<evidence type="ECO:0000256" key="4">
    <source>
        <dbReference type="ARBA" id="ARBA00023125"/>
    </source>
</evidence>
<dbReference type="InterPro" id="IPR007627">
    <property type="entry name" value="RNA_pol_sigma70_r2"/>
</dbReference>
<keyword evidence="2" id="KW-0805">Transcription regulation</keyword>
<keyword evidence="4" id="KW-0238">DNA-binding</keyword>
<dbReference type="EMBL" id="MFIV01000002">
    <property type="protein sequence ID" value="OGF99965.1"/>
    <property type="molecule type" value="Genomic_DNA"/>
</dbReference>
<protein>
    <recommendedName>
        <fullName evidence="8">RNA polymerase sigma-70 domain-containing protein</fullName>
    </recommendedName>
</protein>
<dbReference type="InterPro" id="IPR009042">
    <property type="entry name" value="RNA_pol_sigma70_r1_2"/>
</dbReference>
<organism evidence="9 10">
    <name type="scientific">Candidatus Glassbacteria bacterium GWA2_58_10</name>
    <dbReference type="NCBI Taxonomy" id="1817865"/>
    <lineage>
        <taxon>Bacteria</taxon>
        <taxon>Candidatus Glassiibacteriota</taxon>
    </lineage>
</organism>
<dbReference type="InterPro" id="IPR007630">
    <property type="entry name" value="RNA_pol_sigma70_r4"/>
</dbReference>
<dbReference type="InterPro" id="IPR007624">
    <property type="entry name" value="RNA_pol_sigma70_r3"/>
</dbReference>
<dbReference type="AlphaFoldDB" id="A0A1F5YIG8"/>
<evidence type="ECO:0000256" key="7">
    <source>
        <dbReference type="SAM" id="MobiDB-lite"/>
    </source>
</evidence>
<dbReference type="SUPFAM" id="SSF88946">
    <property type="entry name" value="Sigma2 domain of RNA polymerase sigma factors"/>
    <property type="match status" value="1"/>
</dbReference>
<keyword evidence="3" id="KW-0731">Sigma factor</keyword>
<feature type="coiled-coil region" evidence="6">
    <location>
        <begin position="270"/>
        <end position="297"/>
    </location>
</feature>
<comment type="caution">
    <text evidence="9">The sequence shown here is derived from an EMBL/GenBank/DDBJ whole genome shotgun (WGS) entry which is preliminary data.</text>
</comment>
<dbReference type="NCBIfam" id="TIGR02937">
    <property type="entry name" value="sigma70-ECF"/>
    <property type="match status" value="1"/>
</dbReference>
<name>A0A1F5YIG8_9BACT</name>
<dbReference type="GO" id="GO:0016987">
    <property type="term" value="F:sigma factor activity"/>
    <property type="evidence" value="ECO:0007669"/>
    <property type="project" value="UniProtKB-KW"/>
</dbReference>
<evidence type="ECO:0000313" key="10">
    <source>
        <dbReference type="Proteomes" id="UP000176992"/>
    </source>
</evidence>
<reference evidence="9 10" key="1">
    <citation type="journal article" date="2016" name="Nat. Commun.">
        <title>Thousands of microbial genomes shed light on interconnected biogeochemical processes in an aquifer system.</title>
        <authorList>
            <person name="Anantharaman K."/>
            <person name="Brown C.T."/>
            <person name="Hug L.A."/>
            <person name="Sharon I."/>
            <person name="Castelle C.J."/>
            <person name="Probst A.J."/>
            <person name="Thomas B.C."/>
            <person name="Singh A."/>
            <person name="Wilkins M.J."/>
            <person name="Karaoz U."/>
            <person name="Brodie E.L."/>
            <person name="Williams K.H."/>
            <person name="Hubbard S.S."/>
            <person name="Banfield J.F."/>
        </authorList>
    </citation>
    <scope>NUCLEOTIDE SEQUENCE [LARGE SCALE GENOMIC DNA]</scope>
</reference>
<evidence type="ECO:0000256" key="2">
    <source>
        <dbReference type="ARBA" id="ARBA00023015"/>
    </source>
</evidence>
<dbReference type="Pfam" id="PF04542">
    <property type="entry name" value="Sigma70_r2"/>
    <property type="match status" value="1"/>
</dbReference>
<dbReference type="Pfam" id="PF04545">
    <property type="entry name" value="Sigma70_r4"/>
    <property type="match status" value="1"/>
</dbReference>
<evidence type="ECO:0000256" key="3">
    <source>
        <dbReference type="ARBA" id="ARBA00023082"/>
    </source>
</evidence>
<accession>A0A1F5YIG8</accession>
<proteinExistence type="inferred from homology"/>
<feature type="region of interest" description="Disordered" evidence="7">
    <location>
        <begin position="1"/>
        <end position="32"/>
    </location>
</feature>
<evidence type="ECO:0000256" key="6">
    <source>
        <dbReference type="SAM" id="Coils"/>
    </source>
</evidence>
<dbReference type="InterPro" id="IPR000943">
    <property type="entry name" value="RNA_pol_sigma70"/>
</dbReference>
<gene>
    <name evidence="9" type="ORF">A2Z86_09260</name>
</gene>
<dbReference type="InterPro" id="IPR036388">
    <property type="entry name" value="WH-like_DNA-bd_sf"/>
</dbReference>
<dbReference type="CDD" id="cd06171">
    <property type="entry name" value="Sigma70_r4"/>
    <property type="match status" value="1"/>
</dbReference>
<dbReference type="GO" id="GO:0003677">
    <property type="term" value="F:DNA binding"/>
    <property type="evidence" value="ECO:0007669"/>
    <property type="project" value="UniProtKB-KW"/>
</dbReference>
<dbReference type="PRINTS" id="PR00046">
    <property type="entry name" value="SIGMA70FCT"/>
</dbReference>
<dbReference type="InterPro" id="IPR050239">
    <property type="entry name" value="Sigma-70_RNA_pol_init_factors"/>
</dbReference>
<comment type="similarity">
    <text evidence="1">Belongs to the sigma-70 factor family.</text>
</comment>
<dbReference type="PANTHER" id="PTHR30603">
    <property type="entry name" value="RNA POLYMERASE SIGMA FACTOR RPO"/>
    <property type="match status" value="1"/>
</dbReference>